<dbReference type="Pfam" id="PF02037">
    <property type="entry name" value="SAP"/>
    <property type="match status" value="1"/>
</dbReference>
<dbReference type="SMART" id="SM00449">
    <property type="entry name" value="SPRY"/>
    <property type="match status" value="1"/>
</dbReference>
<reference evidence="9" key="1">
    <citation type="submission" date="2025-08" db="UniProtKB">
        <authorList>
            <consortium name="RefSeq"/>
        </authorList>
    </citation>
    <scope>IDENTIFICATION</scope>
    <source>
        <tissue evidence="9">Muscle</tissue>
    </source>
</reference>
<feature type="compositionally biased region" description="Basic and acidic residues" evidence="5">
    <location>
        <begin position="257"/>
        <end position="297"/>
    </location>
</feature>
<feature type="region of interest" description="Disordered" evidence="5">
    <location>
        <begin position="995"/>
        <end position="1019"/>
    </location>
</feature>
<evidence type="ECO:0000313" key="8">
    <source>
        <dbReference type="Proteomes" id="UP000694941"/>
    </source>
</evidence>
<feature type="domain" description="B30.2/SPRY" evidence="6">
    <location>
        <begin position="383"/>
        <end position="579"/>
    </location>
</feature>
<keyword evidence="4" id="KW-0539">Nucleus</keyword>
<feature type="compositionally biased region" description="Polar residues" evidence="5">
    <location>
        <begin position="243"/>
        <end position="253"/>
    </location>
</feature>
<dbReference type="SUPFAM" id="SSF52540">
    <property type="entry name" value="P-loop containing nucleoside triphosphate hydrolases"/>
    <property type="match status" value="1"/>
</dbReference>
<dbReference type="PROSITE" id="PS50800">
    <property type="entry name" value="SAP"/>
    <property type="match status" value="1"/>
</dbReference>
<feature type="region of interest" description="Disordered" evidence="5">
    <location>
        <begin position="790"/>
        <end position="982"/>
    </location>
</feature>
<comment type="subcellular location">
    <subcellularLocation>
        <location evidence="1">Nucleus</location>
    </subcellularLocation>
</comment>
<feature type="compositionally biased region" description="Low complexity" evidence="5">
    <location>
        <begin position="939"/>
        <end position="982"/>
    </location>
</feature>
<evidence type="ECO:0000313" key="9">
    <source>
        <dbReference type="RefSeq" id="XP_013776908.1"/>
    </source>
</evidence>
<dbReference type="InterPro" id="IPR043136">
    <property type="entry name" value="B30.2/SPRY_sf"/>
</dbReference>
<proteinExistence type="predicted"/>
<dbReference type="InterPro" id="IPR027417">
    <property type="entry name" value="P-loop_NTPase"/>
</dbReference>
<dbReference type="InterPro" id="IPR035778">
    <property type="entry name" value="SPRY_hnRNP_U"/>
</dbReference>
<dbReference type="Gene3D" id="2.60.120.920">
    <property type="match status" value="1"/>
</dbReference>
<evidence type="ECO:0000256" key="5">
    <source>
        <dbReference type="SAM" id="MobiDB-lite"/>
    </source>
</evidence>
<accession>A0ABM1B8E9</accession>
<keyword evidence="8" id="KW-1185">Reference proteome</keyword>
<sequence>MSDIDPSKLKVVELRAELQARGLDTKGNKAVLVKRLKSALNHEEKDDSIDAGDEISTDGDTSLDNLTTENTGEELNESEAKEQVEEVTQQTLTETTLETESETTPQNVDQQSELTNNQSSLQPDNEKTNNELTLQSDSELTKNELALQSDSELTKNELVSQSDSELTKNELVSQSDSELTKNELVSQSDSELTKNELVSQSDSELTKNELVSQSDSEQEKCKSTSQVDTERHEEKEKQETEQSDNQNAPQLESEQPVIKEEPEDTEIKQETPEDNQKGDAGFKDIKQEPMEEGEQKHGEKRKRSGSPEAKHRYRDRSRSRSPRQRRHSRSRSRSYERHKKHSRARRNRSRSRSPRSHHQRFRSRSRSHSRDRHRRHSHERSHRSSPTTIKREEQEETFDDSLVALDTYNSDLTLVIDKSRYSAIPFTEEGFAFMWSGVRATYGITSGRICFEVKVKKHLDVSHLPPDESTPHVIRVGFSGNLQSLQLGEEPKSYGYGGTAKASTNCKFVDYGTPFGEGDVITGFLNIDSSTVEISFAKNGVHQGIAYSVSKEELGDIALFPHILTKNCSFDVNFGQMESQFSPLPNGYEDYTFISCVPIENRVRGSKRPEKFQDCEMIMMCGLPACGKTTWALEYCLKHPEMKYNVLGTNNIIEKMRVMGLPRKRNYAGRWDVLIQMSTKCLNKMMQIGSQQRRNYILDQTNVYPSAQRRKMRPFEGFRRKAVVIVPHDEEFKRRREKQEKKEGKDVPDSAVLEMKANFELPNVGPLFDEVIFTDLPREEAEKLVRKYNSEGRAAVGPPQKRFRPNDQSPSRGSPVGRGGYRGGPSQPNRGWQGSSPGGQMRGNRSPGYVGRGFSPRSGSPIPRGPPRNITPSRGTPPPRVSYRGSSNYRSGSYGRGGSTPPARHYSQSSQSSSNYGSNNHYGQHYNYNQTRWGGSSQGGSNQSYSQGYSQTPQYSQTSQYNPYQTQQPQQNQSLNQQWSQYYQQNPSSYQQYYNQYYGQQPSYGSYGSYGQSQGQQRR</sequence>
<organism evidence="8 9">
    <name type="scientific">Limulus polyphemus</name>
    <name type="common">Atlantic horseshoe crab</name>
    <dbReference type="NCBI Taxonomy" id="6850"/>
    <lineage>
        <taxon>Eukaryota</taxon>
        <taxon>Metazoa</taxon>
        <taxon>Ecdysozoa</taxon>
        <taxon>Arthropoda</taxon>
        <taxon>Chelicerata</taxon>
        <taxon>Merostomata</taxon>
        <taxon>Xiphosura</taxon>
        <taxon>Limulidae</taxon>
        <taxon>Limulus</taxon>
    </lineage>
</organism>
<dbReference type="CDD" id="cd12884">
    <property type="entry name" value="SPRY_hnRNP"/>
    <property type="match status" value="1"/>
</dbReference>
<feature type="compositionally biased region" description="Low complexity" evidence="5">
    <location>
        <begin position="86"/>
        <end position="104"/>
    </location>
</feature>
<dbReference type="PROSITE" id="PS50188">
    <property type="entry name" value="B302_SPRY"/>
    <property type="match status" value="1"/>
</dbReference>
<dbReference type="Proteomes" id="UP000694941">
    <property type="component" value="Unplaced"/>
</dbReference>
<feature type="compositionally biased region" description="Basic and acidic residues" evidence="5">
    <location>
        <begin position="217"/>
        <end position="240"/>
    </location>
</feature>
<feature type="compositionally biased region" description="Polar residues" evidence="5">
    <location>
        <begin position="105"/>
        <end position="123"/>
    </location>
</feature>
<dbReference type="PANTHER" id="PTHR12381:SF56">
    <property type="entry name" value="B30.2_SPRY DOMAIN-CONTAINING PROTEIN-RELATED"/>
    <property type="match status" value="1"/>
</dbReference>
<protein>
    <submittedName>
        <fullName evidence="9">Heterogeneous nuclear ribonucleoprotein U-like protein 1 isoform X1</fullName>
    </submittedName>
</protein>
<dbReference type="Gene3D" id="1.10.720.30">
    <property type="entry name" value="SAP domain"/>
    <property type="match status" value="1"/>
</dbReference>
<dbReference type="InterPro" id="IPR036361">
    <property type="entry name" value="SAP_dom_sf"/>
</dbReference>
<keyword evidence="3" id="KW-0597">Phosphoprotein</keyword>
<evidence type="ECO:0000259" key="6">
    <source>
        <dbReference type="PROSITE" id="PS50188"/>
    </source>
</evidence>
<dbReference type="Pfam" id="PF00622">
    <property type="entry name" value="SPRY"/>
    <property type="match status" value="1"/>
</dbReference>
<dbReference type="Gene3D" id="3.40.50.300">
    <property type="entry name" value="P-loop containing nucleotide triphosphate hydrolases"/>
    <property type="match status" value="1"/>
</dbReference>
<feature type="compositionally biased region" description="Acidic residues" evidence="5">
    <location>
        <begin position="46"/>
        <end position="57"/>
    </location>
</feature>
<evidence type="ECO:0000256" key="2">
    <source>
        <dbReference type="ARBA" id="ARBA00022481"/>
    </source>
</evidence>
<dbReference type="InterPro" id="IPR003877">
    <property type="entry name" value="SPRY_dom"/>
</dbReference>
<feature type="compositionally biased region" description="Basic residues" evidence="5">
    <location>
        <begin position="311"/>
        <end position="383"/>
    </location>
</feature>
<dbReference type="SUPFAM" id="SSF49899">
    <property type="entry name" value="Concanavalin A-like lectins/glucanases"/>
    <property type="match status" value="1"/>
</dbReference>
<dbReference type="GeneID" id="106461615"/>
<evidence type="ECO:0000256" key="4">
    <source>
        <dbReference type="ARBA" id="ARBA00023242"/>
    </source>
</evidence>
<keyword evidence="2" id="KW-0488">Methylation</keyword>
<feature type="compositionally biased region" description="Low complexity" evidence="5">
    <location>
        <begin position="852"/>
        <end position="862"/>
    </location>
</feature>
<dbReference type="SMART" id="SM00513">
    <property type="entry name" value="SAP"/>
    <property type="match status" value="1"/>
</dbReference>
<dbReference type="PANTHER" id="PTHR12381">
    <property type="entry name" value="HETEROGENEOUS NUCLEAR RIBONUCLEOPROTEIN U FAMILY MEMBER"/>
    <property type="match status" value="1"/>
</dbReference>
<evidence type="ECO:0000256" key="1">
    <source>
        <dbReference type="ARBA" id="ARBA00004123"/>
    </source>
</evidence>
<dbReference type="SUPFAM" id="SSF68906">
    <property type="entry name" value="SAP domain"/>
    <property type="match status" value="1"/>
</dbReference>
<evidence type="ECO:0000256" key="3">
    <source>
        <dbReference type="ARBA" id="ARBA00022553"/>
    </source>
</evidence>
<dbReference type="RefSeq" id="XP_013776908.1">
    <property type="nucleotide sequence ID" value="XM_013921454.2"/>
</dbReference>
<gene>
    <name evidence="9" type="primary">LOC106461615</name>
</gene>
<evidence type="ECO:0000259" key="7">
    <source>
        <dbReference type="PROSITE" id="PS50800"/>
    </source>
</evidence>
<dbReference type="InterPro" id="IPR003034">
    <property type="entry name" value="SAP_dom"/>
</dbReference>
<name>A0ABM1B8E9_LIMPO</name>
<feature type="compositionally biased region" description="Low complexity" evidence="5">
    <location>
        <begin position="882"/>
        <end position="893"/>
    </location>
</feature>
<dbReference type="InterPro" id="IPR013320">
    <property type="entry name" value="ConA-like_dom_sf"/>
</dbReference>
<feature type="compositionally biased region" description="Polar residues" evidence="5">
    <location>
        <begin position="146"/>
        <end position="215"/>
    </location>
</feature>
<feature type="region of interest" description="Disordered" evidence="5">
    <location>
        <begin position="39"/>
        <end position="395"/>
    </location>
</feature>
<feature type="compositionally biased region" description="Low complexity" evidence="5">
    <location>
        <begin position="905"/>
        <end position="930"/>
    </location>
</feature>
<feature type="domain" description="SAP" evidence="7">
    <location>
        <begin position="6"/>
        <end position="40"/>
    </location>
</feature>
<dbReference type="InterPro" id="IPR001870">
    <property type="entry name" value="B30.2/SPRY"/>
</dbReference>
<dbReference type="Pfam" id="PF13671">
    <property type="entry name" value="AAA_33"/>
    <property type="match status" value="1"/>
</dbReference>